<feature type="transmembrane region" description="Helical" evidence="1">
    <location>
        <begin position="196"/>
        <end position="213"/>
    </location>
</feature>
<accession>M0A2J3</accession>
<keyword evidence="1" id="KW-0472">Membrane</keyword>
<dbReference type="PATRIC" id="fig|1227493.4.peg.1350"/>
<gene>
    <name evidence="2" type="ORF">C483_06842</name>
</gene>
<dbReference type="OrthoDB" id="241667at2157"/>
<feature type="transmembrane region" description="Helical" evidence="1">
    <location>
        <begin position="73"/>
        <end position="93"/>
    </location>
</feature>
<feature type="transmembrane region" description="Helical" evidence="1">
    <location>
        <begin position="233"/>
        <end position="257"/>
    </location>
</feature>
<proteinExistence type="predicted"/>
<feature type="transmembrane region" description="Helical" evidence="1">
    <location>
        <begin position="138"/>
        <end position="158"/>
    </location>
</feature>
<keyword evidence="3" id="KW-1185">Reference proteome</keyword>
<evidence type="ECO:0000313" key="2">
    <source>
        <dbReference type="EMBL" id="ELY92844.1"/>
    </source>
</evidence>
<sequence>MYRPVQVAGFLALLTTPAVLLASVHAAPPALPTGTVSLHLGLVLVGAVAAVVERNRAFSTDALESGVFDRTDATNALAVTAGAIVTYGASVVADLGPVLASALVGLLAGLALPHVGAPIYCGSFVGMASPAVFPGLEYVAVAGVIAGLAFVATTATFGGVGGKLGTIALFGCVAAVALTGLEYGSPSAPAWEHLQFVVPVAVAGAVATVVLSLELELGPVVGSGLVGVVAGVGFPLALPGELGATLAAVAFCASFVGMSSAERLTMGHVGVAGALCGLVYLAVTPALTGAGGKLGTIAFVSCVVLVGLDELRDVVRTRLR</sequence>
<evidence type="ECO:0000256" key="1">
    <source>
        <dbReference type="SAM" id="Phobius"/>
    </source>
</evidence>
<feature type="transmembrane region" description="Helical" evidence="1">
    <location>
        <begin position="294"/>
        <end position="311"/>
    </location>
</feature>
<feature type="transmembrane region" description="Helical" evidence="1">
    <location>
        <begin position="99"/>
        <end position="126"/>
    </location>
</feature>
<dbReference type="AlphaFoldDB" id="M0A2J3"/>
<keyword evidence="1" id="KW-0812">Transmembrane</keyword>
<dbReference type="RefSeq" id="WP_006652597.1">
    <property type="nucleotide sequence ID" value="NZ_AOIM01000016.1"/>
</dbReference>
<keyword evidence="1" id="KW-1133">Transmembrane helix</keyword>
<protein>
    <submittedName>
        <fullName evidence="2">Uncharacterized protein</fullName>
    </submittedName>
</protein>
<dbReference type="Proteomes" id="UP000011519">
    <property type="component" value="Unassembled WGS sequence"/>
</dbReference>
<organism evidence="2 3">
    <name type="scientific">Natrialba hulunbeirensis JCM 10989</name>
    <dbReference type="NCBI Taxonomy" id="1227493"/>
    <lineage>
        <taxon>Archaea</taxon>
        <taxon>Methanobacteriati</taxon>
        <taxon>Methanobacteriota</taxon>
        <taxon>Stenosarchaea group</taxon>
        <taxon>Halobacteria</taxon>
        <taxon>Halobacteriales</taxon>
        <taxon>Natrialbaceae</taxon>
        <taxon>Natrialba</taxon>
    </lineage>
</organism>
<name>M0A2J3_9EURY</name>
<evidence type="ECO:0000313" key="3">
    <source>
        <dbReference type="Proteomes" id="UP000011519"/>
    </source>
</evidence>
<feature type="transmembrane region" description="Helical" evidence="1">
    <location>
        <begin position="164"/>
        <end position="184"/>
    </location>
</feature>
<feature type="transmembrane region" description="Helical" evidence="1">
    <location>
        <begin position="269"/>
        <end position="288"/>
    </location>
</feature>
<dbReference type="EMBL" id="AOIM01000016">
    <property type="protein sequence ID" value="ELY92844.1"/>
    <property type="molecule type" value="Genomic_DNA"/>
</dbReference>
<comment type="caution">
    <text evidence="2">The sequence shown here is derived from an EMBL/GenBank/DDBJ whole genome shotgun (WGS) entry which is preliminary data.</text>
</comment>
<reference evidence="2 3" key="1">
    <citation type="journal article" date="2014" name="PLoS Genet.">
        <title>Phylogenetically driven sequencing of extremely halophilic archaea reveals strategies for static and dynamic osmo-response.</title>
        <authorList>
            <person name="Becker E.A."/>
            <person name="Seitzer P.M."/>
            <person name="Tritt A."/>
            <person name="Larsen D."/>
            <person name="Krusor M."/>
            <person name="Yao A.I."/>
            <person name="Wu D."/>
            <person name="Madern D."/>
            <person name="Eisen J.A."/>
            <person name="Darling A.E."/>
            <person name="Facciotti M.T."/>
        </authorList>
    </citation>
    <scope>NUCLEOTIDE SEQUENCE [LARGE SCALE GENOMIC DNA]</scope>
    <source>
        <strain evidence="2 3">JCM 10989</strain>
    </source>
</reference>
<dbReference type="STRING" id="1227493.C483_06842"/>
<feature type="transmembrane region" description="Helical" evidence="1">
    <location>
        <begin position="36"/>
        <end position="52"/>
    </location>
</feature>